<reference evidence="3" key="4">
    <citation type="submission" date="2025-05" db="UniProtKB">
        <authorList>
            <consortium name="EnsemblFungi"/>
        </authorList>
    </citation>
    <scope>IDENTIFICATION</scope>
    <source>
        <strain evidence="3">isolate 1-1 / race 1 (BBBD)</strain>
    </source>
</reference>
<evidence type="ECO:0000313" key="2">
    <source>
        <dbReference type="EMBL" id="OAV86824.1"/>
    </source>
</evidence>
<feature type="region of interest" description="Disordered" evidence="1">
    <location>
        <begin position="77"/>
        <end position="140"/>
    </location>
</feature>
<organism evidence="3 4">
    <name type="scientific">Puccinia triticina (isolate 1-1 / race 1 (BBBD))</name>
    <name type="common">Brown leaf rust fungus</name>
    <dbReference type="NCBI Taxonomy" id="630390"/>
    <lineage>
        <taxon>Eukaryota</taxon>
        <taxon>Fungi</taxon>
        <taxon>Dikarya</taxon>
        <taxon>Basidiomycota</taxon>
        <taxon>Pucciniomycotina</taxon>
        <taxon>Pucciniomycetes</taxon>
        <taxon>Pucciniales</taxon>
        <taxon>Pucciniaceae</taxon>
        <taxon>Puccinia</taxon>
    </lineage>
</organism>
<proteinExistence type="predicted"/>
<dbReference type="EMBL" id="ADAS02000783">
    <property type="protein sequence ID" value="OAV86824.1"/>
    <property type="molecule type" value="Genomic_DNA"/>
</dbReference>
<protein>
    <submittedName>
        <fullName evidence="2 3">Uncharacterized protein</fullName>
    </submittedName>
</protein>
<gene>
    <name evidence="2" type="ORF">PTTG_10799</name>
</gene>
<reference evidence="3 4" key="3">
    <citation type="journal article" date="2017" name="G3 (Bethesda)">
        <title>Comparative analysis highlights variable genome content of wheat rusts and divergence of the mating loci.</title>
        <authorList>
            <person name="Cuomo C.A."/>
            <person name="Bakkeren G."/>
            <person name="Khalil H.B."/>
            <person name="Panwar V."/>
            <person name="Joly D."/>
            <person name="Linning R."/>
            <person name="Sakthikumar S."/>
            <person name="Song X."/>
            <person name="Adiconis X."/>
            <person name="Fan L."/>
            <person name="Goldberg J.M."/>
            <person name="Levin J.Z."/>
            <person name="Young S."/>
            <person name="Zeng Q."/>
            <person name="Anikster Y."/>
            <person name="Bruce M."/>
            <person name="Wang M."/>
            <person name="Yin C."/>
            <person name="McCallum B."/>
            <person name="Szabo L.J."/>
            <person name="Hulbert S."/>
            <person name="Chen X."/>
            <person name="Fellers J.P."/>
        </authorList>
    </citation>
    <scope>NUCLEOTIDE SEQUENCE</scope>
    <source>
        <strain evidence="3">isolate 1-1 / race 1 (BBBD)</strain>
        <strain evidence="4">Isolate 1-1 / race 1 (BBBD)</strain>
    </source>
</reference>
<feature type="compositionally biased region" description="Basic residues" evidence="1">
    <location>
        <begin position="94"/>
        <end position="103"/>
    </location>
</feature>
<sequence length="177" mass="19555">GPSAIMTTTRFPLYFQHDGHSRTIIGIETDAKLQPQLLILDPAKCLPTPSICLAVVLTWPTSWGGIQEGGPGVEKALRADVGRRERPGSARRPPGLRRLRRPHARPESPRARPARPSEAARRPPAEPERAQQQEAVPGMHPSLRSPIILYVLDHVPKPATADPDQPKFHTIRSLRIV</sequence>
<evidence type="ECO:0000313" key="3">
    <source>
        <dbReference type="EnsemblFungi" id="PTTG_10799-t43_1-p1"/>
    </source>
</evidence>
<dbReference type="STRING" id="630390.A0A0C4FC47"/>
<accession>A0A0C4FC47</accession>
<dbReference type="AlphaFoldDB" id="A0A0C4FC47"/>
<evidence type="ECO:0000256" key="1">
    <source>
        <dbReference type="SAM" id="MobiDB-lite"/>
    </source>
</evidence>
<dbReference type="OrthoDB" id="288987at2759"/>
<reference evidence="2" key="2">
    <citation type="submission" date="2016-05" db="EMBL/GenBank/DDBJ databases">
        <title>Comparative analysis highlights variable genome content of wheat rusts and divergence of the mating loci.</title>
        <authorList>
            <person name="Cuomo C.A."/>
            <person name="Bakkeren G."/>
            <person name="Szabo L."/>
            <person name="Khalil H."/>
            <person name="Joly D."/>
            <person name="Goldberg J."/>
            <person name="Young S."/>
            <person name="Zeng Q."/>
            <person name="Fellers J."/>
        </authorList>
    </citation>
    <scope>NUCLEOTIDE SEQUENCE [LARGE SCALE GENOMIC DNA]</scope>
    <source>
        <strain evidence="2">1-1 BBBD Race 1</strain>
    </source>
</reference>
<name>A0A0C4FC47_PUCT1</name>
<dbReference type="EnsemblFungi" id="PTTG_10799-t43_1">
    <property type="protein sequence ID" value="PTTG_10799-t43_1-p1"/>
    <property type="gene ID" value="PTTG_10799"/>
</dbReference>
<dbReference type="Gene3D" id="3.90.70.130">
    <property type="match status" value="1"/>
</dbReference>
<keyword evidence="4" id="KW-1185">Reference proteome</keyword>
<reference evidence="2" key="1">
    <citation type="submission" date="2009-11" db="EMBL/GenBank/DDBJ databases">
        <authorList>
            <consortium name="The Broad Institute Genome Sequencing Platform"/>
            <person name="Ward D."/>
            <person name="Feldgarden M."/>
            <person name="Earl A."/>
            <person name="Young S.K."/>
            <person name="Zeng Q."/>
            <person name="Koehrsen M."/>
            <person name="Alvarado L."/>
            <person name="Berlin A."/>
            <person name="Bochicchio J."/>
            <person name="Borenstein D."/>
            <person name="Chapman S.B."/>
            <person name="Chen Z."/>
            <person name="Engels R."/>
            <person name="Freedman E."/>
            <person name="Gellesch M."/>
            <person name="Goldberg J."/>
            <person name="Griggs A."/>
            <person name="Gujja S."/>
            <person name="Heilman E."/>
            <person name="Heiman D."/>
            <person name="Hepburn T."/>
            <person name="Howarth C."/>
            <person name="Jen D."/>
            <person name="Larson L."/>
            <person name="Lewis B."/>
            <person name="Mehta T."/>
            <person name="Park D."/>
            <person name="Pearson M."/>
            <person name="Roberts A."/>
            <person name="Saif S."/>
            <person name="Shea T."/>
            <person name="Shenoy N."/>
            <person name="Sisk P."/>
            <person name="Stolte C."/>
            <person name="Sykes S."/>
            <person name="Thomson T."/>
            <person name="Walk T."/>
            <person name="White J."/>
            <person name="Yandava C."/>
            <person name="Izard J."/>
            <person name="Baranova O.V."/>
            <person name="Blanton J.M."/>
            <person name="Tanner A.C."/>
            <person name="Dewhirst F.E."/>
            <person name="Haas B."/>
            <person name="Nusbaum C."/>
            <person name="Birren B."/>
        </authorList>
    </citation>
    <scope>NUCLEOTIDE SEQUENCE [LARGE SCALE GENOMIC DNA]</scope>
    <source>
        <strain evidence="2">1-1 BBBD Race 1</strain>
    </source>
</reference>
<feature type="compositionally biased region" description="Basic and acidic residues" evidence="1">
    <location>
        <begin position="118"/>
        <end position="131"/>
    </location>
</feature>
<dbReference type="VEuPathDB" id="FungiDB:PTTG_10799"/>
<feature type="compositionally biased region" description="Basic and acidic residues" evidence="1">
    <location>
        <begin position="77"/>
        <end position="88"/>
    </location>
</feature>
<evidence type="ECO:0000313" key="4">
    <source>
        <dbReference type="Proteomes" id="UP000005240"/>
    </source>
</evidence>
<dbReference type="Proteomes" id="UP000005240">
    <property type="component" value="Unassembled WGS sequence"/>
</dbReference>